<dbReference type="InterPro" id="IPR011009">
    <property type="entry name" value="Kinase-like_dom_sf"/>
</dbReference>
<dbReference type="VEuPathDB" id="FungiDB:P168DRAFT_315332"/>
<dbReference type="Gene3D" id="1.10.510.10">
    <property type="entry name" value="Transferase(Phosphotransferase) domain 1"/>
    <property type="match status" value="1"/>
</dbReference>
<dbReference type="GeneID" id="36547415"/>
<protein>
    <recommendedName>
        <fullName evidence="3">Protein kinase domain-containing protein</fullName>
    </recommendedName>
</protein>
<evidence type="ECO:0000313" key="2">
    <source>
        <dbReference type="Proteomes" id="UP000234254"/>
    </source>
</evidence>
<keyword evidence="2" id="KW-1185">Reference proteome</keyword>
<dbReference type="AlphaFoldDB" id="A0A2I1DHH2"/>
<organism evidence="1 2">
    <name type="scientific">Aspergillus campestris (strain IBT 28561)</name>
    <dbReference type="NCBI Taxonomy" id="1392248"/>
    <lineage>
        <taxon>Eukaryota</taxon>
        <taxon>Fungi</taxon>
        <taxon>Dikarya</taxon>
        <taxon>Ascomycota</taxon>
        <taxon>Pezizomycotina</taxon>
        <taxon>Eurotiomycetes</taxon>
        <taxon>Eurotiomycetidae</taxon>
        <taxon>Eurotiales</taxon>
        <taxon>Aspergillaceae</taxon>
        <taxon>Aspergillus</taxon>
        <taxon>Aspergillus subgen. Circumdati</taxon>
    </lineage>
</organism>
<evidence type="ECO:0008006" key="3">
    <source>
        <dbReference type="Google" id="ProtNLM"/>
    </source>
</evidence>
<dbReference type="Proteomes" id="UP000234254">
    <property type="component" value="Unassembled WGS sequence"/>
</dbReference>
<comment type="caution">
    <text evidence="1">The sequence shown here is derived from an EMBL/GenBank/DDBJ whole genome shotgun (WGS) entry which is preliminary data.</text>
</comment>
<dbReference type="EMBL" id="MSFM01000001">
    <property type="protein sequence ID" value="PKY09321.1"/>
    <property type="molecule type" value="Genomic_DNA"/>
</dbReference>
<dbReference type="RefSeq" id="XP_024697915.1">
    <property type="nucleotide sequence ID" value="XM_024839891.1"/>
</dbReference>
<name>A0A2I1DHH2_ASPC2</name>
<accession>A0A2I1DHH2</accession>
<proteinExistence type="predicted"/>
<evidence type="ECO:0000313" key="1">
    <source>
        <dbReference type="EMBL" id="PKY09321.1"/>
    </source>
</evidence>
<dbReference type="SUPFAM" id="SSF56112">
    <property type="entry name" value="Protein kinase-like (PK-like)"/>
    <property type="match status" value="1"/>
</dbReference>
<gene>
    <name evidence="1" type="ORF">P168DRAFT_315332</name>
</gene>
<reference evidence="1" key="1">
    <citation type="submission" date="2016-12" db="EMBL/GenBank/DDBJ databases">
        <title>The genomes of Aspergillus section Nigri reveals drivers in fungal speciation.</title>
        <authorList>
            <consortium name="DOE Joint Genome Institute"/>
            <person name="Vesth T.C."/>
            <person name="Nybo J."/>
            <person name="Theobald S."/>
            <person name="Brandl J."/>
            <person name="Frisvad J.C."/>
            <person name="Nielsen K.F."/>
            <person name="Lyhne E.K."/>
            <person name="Kogle M.E."/>
            <person name="Kuo A."/>
            <person name="Riley R."/>
            <person name="Clum A."/>
            <person name="Nolan M."/>
            <person name="Lipzen A."/>
            <person name="Salamov A."/>
            <person name="Henrissat B."/>
            <person name="Wiebenga A."/>
            <person name="De vries R.P."/>
            <person name="Grigoriev I.V."/>
            <person name="Mortensen U.H."/>
            <person name="Andersen M.R."/>
            <person name="Baker S.E."/>
        </authorList>
    </citation>
    <scope>NUCLEOTIDE SEQUENCE</scope>
    <source>
        <strain evidence="1">IBT 28561</strain>
    </source>
</reference>
<dbReference type="OrthoDB" id="1668230at2759"/>
<sequence length="167" mass="18989">MARALARIHDRRVLVVDIASRNFLLDSDLLISFCDFTEFTILPLDTCMETADDGGYSVQTDIGQLGAVMYEVIVGDKCKFDIWKSAPPDATRGVWPPREDLPRTNDIWLGSIIEKCWTRGSFISAYDLCNELEAVELDDEPAEQCWTADRLLSRLAVTAYAWSRRYK</sequence>